<keyword evidence="7 16" id="KW-0285">Flavoprotein</keyword>
<dbReference type="InterPro" id="IPR011601">
    <property type="entry name" value="MurB_C"/>
</dbReference>
<keyword evidence="11 16" id="KW-0573">Peptidoglycan synthesis</keyword>
<evidence type="ECO:0000256" key="13">
    <source>
        <dbReference type="ARBA" id="ARBA00023306"/>
    </source>
</evidence>
<comment type="pathway">
    <text evidence="4 16">Cell wall biogenesis; peptidoglycan biosynthesis.</text>
</comment>
<dbReference type="OrthoDB" id="9804753at2"/>
<dbReference type="SUPFAM" id="SSF56194">
    <property type="entry name" value="Uridine diphospho-N-Acetylenolpyruvylglucosamine reductase, MurB, C-terminal domain"/>
    <property type="match status" value="1"/>
</dbReference>
<dbReference type="AlphaFoldDB" id="A0A380NN58"/>
<dbReference type="InterPro" id="IPR006094">
    <property type="entry name" value="Oxid_FAD_bind_N"/>
</dbReference>
<evidence type="ECO:0000256" key="5">
    <source>
        <dbReference type="ARBA" id="ARBA00022490"/>
    </source>
</evidence>
<dbReference type="GO" id="GO:0008762">
    <property type="term" value="F:UDP-N-acetylmuramate dehydrogenase activity"/>
    <property type="evidence" value="ECO:0007669"/>
    <property type="project" value="UniProtKB-UniRule"/>
</dbReference>
<dbReference type="InterPro" id="IPR016167">
    <property type="entry name" value="FAD-bd_PCMH_sub1"/>
</dbReference>
<dbReference type="InterPro" id="IPR036318">
    <property type="entry name" value="FAD-bd_PCMH-like_sf"/>
</dbReference>
<comment type="subcellular location">
    <subcellularLocation>
        <location evidence="3 16">Cytoplasm</location>
    </subcellularLocation>
</comment>
<dbReference type="NCBIfam" id="TIGR00179">
    <property type="entry name" value="murB"/>
    <property type="match status" value="1"/>
</dbReference>
<accession>A0A380NN58</accession>
<comment type="function">
    <text evidence="2 16">Cell wall formation.</text>
</comment>
<evidence type="ECO:0000256" key="1">
    <source>
        <dbReference type="ARBA" id="ARBA00001974"/>
    </source>
</evidence>
<feature type="active site" evidence="16">
    <location>
        <position position="182"/>
    </location>
</feature>
<dbReference type="Pfam" id="PF02873">
    <property type="entry name" value="MurB_C"/>
    <property type="match status" value="1"/>
</dbReference>
<dbReference type="EMBL" id="UHIO01000001">
    <property type="protein sequence ID" value="SUP44736.1"/>
    <property type="molecule type" value="Genomic_DNA"/>
</dbReference>
<evidence type="ECO:0000313" key="18">
    <source>
        <dbReference type="EMBL" id="SUP44736.1"/>
    </source>
</evidence>
<evidence type="ECO:0000256" key="12">
    <source>
        <dbReference type="ARBA" id="ARBA00023002"/>
    </source>
</evidence>
<dbReference type="InterPro" id="IPR016169">
    <property type="entry name" value="FAD-bd_PCMH_sub2"/>
</dbReference>
<dbReference type="GO" id="GO:0005829">
    <property type="term" value="C:cytosol"/>
    <property type="evidence" value="ECO:0007669"/>
    <property type="project" value="TreeGrafter"/>
</dbReference>
<dbReference type="InterPro" id="IPR036635">
    <property type="entry name" value="MurB_C_sf"/>
</dbReference>
<dbReference type="GO" id="GO:0008360">
    <property type="term" value="P:regulation of cell shape"/>
    <property type="evidence" value="ECO:0007669"/>
    <property type="project" value="UniProtKB-KW"/>
</dbReference>
<dbReference type="GO" id="GO:0071555">
    <property type="term" value="P:cell wall organization"/>
    <property type="evidence" value="ECO:0007669"/>
    <property type="project" value="UniProtKB-KW"/>
</dbReference>
<keyword evidence="10 16" id="KW-0133">Cell shape</keyword>
<dbReference type="InterPro" id="IPR003170">
    <property type="entry name" value="MurB"/>
</dbReference>
<proteinExistence type="inferred from homology"/>
<dbReference type="Gene3D" id="3.30.43.10">
    <property type="entry name" value="Uridine Diphospho-n-acetylenolpyruvylglucosamine Reductase, domain 2"/>
    <property type="match status" value="1"/>
</dbReference>
<comment type="catalytic activity">
    <reaction evidence="15 16">
        <text>UDP-N-acetyl-alpha-D-muramate + NADP(+) = UDP-N-acetyl-3-O-(1-carboxyvinyl)-alpha-D-glucosamine + NADPH + H(+)</text>
        <dbReference type="Rhea" id="RHEA:12248"/>
        <dbReference type="ChEBI" id="CHEBI:15378"/>
        <dbReference type="ChEBI" id="CHEBI:57783"/>
        <dbReference type="ChEBI" id="CHEBI:58349"/>
        <dbReference type="ChEBI" id="CHEBI:68483"/>
        <dbReference type="ChEBI" id="CHEBI:70757"/>
        <dbReference type="EC" id="1.3.1.98"/>
    </reaction>
</comment>
<evidence type="ECO:0000256" key="8">
    <source>
        <dbReference type="ARBA" id="ARBA00022827"/>
    </source>
</evidence>
<dbReference type="RefSeq" id="WP_115310889.1">
    <property type="nucleotide sequence ID" value="NZ_UHIO01000001.1"/>
</dbReference>
<evidence type="ECO:0000256" key="4">
    <source>
        <dbReference type="ARBA" id="ARBA00004752"/>
    </source>
</evidence>
<feature type="active site" evidence="16">
    <location>
        <position position="302"/>
    </location>
</feature>
<keyword evidence="6 16" id="KW-0132">Cell division</keyword>
<keyword evidence="5 16" id="KW-0963">Cytoplasm</keyword>
<evidence type="ECO:0000256" key="9">
    <source>
        <dbReference type="ARBA" id="ARBA00022857"/>
    </source>
</evidence>
<dbReference type="SUPFAM" id="SSF56176">
    <property type="entry name" value="FAD-binding/transporter-associated domain-like"/>
    <property type="match status" value="1"/>
</dbReference>
<keyword evidence="9 16" id="KW-0521">NADP</keyword>
<keyword evidence="19" id="KW-1185">Reference proteome</keyword>
<dbReference type="InterPro" id="IPR016166">
    <property type="entry name" value="FAD-bd_PCMH"/>
</dbReference>
<keyword evidence="8 16" id="KW-0274">FAD</keyword>
<evidence type="ECO:0000256" key="7">
    <source>
        <dbReference type="ARBA" id="ARBA00022630"/>
    </source>
</evidence>
<evidence type="ECO:0000256" key="11">
    <source>
        <dbReference type="ARBA" id="ARBA00022984"/>
    </source>
</evidence>
<comment type="cofactor">
    <cofactor evidence="1 16">
        <name>FAD</name>
        <dbReference type="ChEBI" id="CHEBI:57692"/>
    </cofactor>
</comment>
<keyword evidence="14 16" id="KW-0961">Cell wall biogenesis/degradation</keyword>
<dbReference type="GO" id="GO:0009252">
    <property type="term" value="P:peptidoglycan biosynthetic process"/>
    <property type="evidence" value="ECO:0007669"/>
    <property type="project" value="UniProtKB-UniRule"/>
</dbReference>
<dbReference type="Pfam" id="PF01565">
    <property type="entry name" value="FAD_binding_4"/>
    <property type="match status" value="1"/>
</dbReference>
<evidence type="ECO:0000256" key="3">
    <source>
        <dbReference type="ARBA" id="ARBA00004496"/>
    </source>
</evidence>
<name>A0A380NN58_9FIRM</name>
<keyword evidence="12 16" id="KW-0560">Oxidoreductase</keyword>
<organism evidence="18 19">
    <name type="scientific">Veillonella criceti</name>
    <dbReference type="NCBI Taxonomy" id="103891"/>
    <lineage>
        <taxon>Bacteria</taxon>
        <taxon>Bacillati</taxon>
        <taxon>Bacillota</taxon>
        <taxon>Negativicutes</taxon>
        <taxon>Veillonellales</taxon>
        <taxon>Veillonellaceae</taxon>
        <taxon>Veillonella</taxon>
    </lineage>
</organism>
<dbReference type="NCBIfam" id="NF010480">
    <property type="entry name" value="PRK13905.1"/>
    <property type="match status" value="1"/>
</dbReference>
<feature type="domain" description="FAD-binding PCMH-type" evidence="17">
    <location>
        <begin position="37"/>
        <end position="203"/>
    </location>
</feature>
<gene>
    <name evidence="16 18" type="primary">murB</name>
    <name evidence="18" type="ORF">NCTC12020_01806</name>
</gene>
<evidence type="ECO:0000256" key="6">
    <source>
        <dbReference type="ARBA" id="ARBA00022618"/>
    </source>
</evidence>
<dbReference type="GO" id="GO:0071949">
    <property type="term" value="F:FAD binding"/>
    <property type="evidence" value="ECO:0007669"/>
    <property type="project" value="InterPro"/>
</dbReference>
<evidence type="ECO:0000256" key="14">
    <source>
        <dbReference type="ARBA" id="ARBA00023316"/>
    </source>
</evidence>
<sequence length="309" mass="32830">MKKLNSNLQALYADLQHIVPASAVCCEESLAAHTTFKIGGPADIFVTPQTMHELSQVLAAIHKAQVPLTVLGSGSNVLVLDGGIRGVVLSLSEMKETMAAIGSVLTVSAGYMLKDASQFAYAAGLTGLEFAIGIPGTLGGAVFMNAGAYGGEMCQVVTKVRAVDVTGHINEYTAEELAFDYRHSRFHESHEIIGEVDITLKTGDKDAILEMMEDLTQRRESKQPLEYASAGSTFKRPPGYFAGTLIEQTGLKGLAVGDAEVSQKHAGFVINKGCASAKDVLNLIHSVQARVAEAHGVNLETEVRIIGEE</sequence>
<dbReference type="PROSITE" id="PS51387">
    <property type="entry name" value="FAD_PCMH"/>
    <property type="match status" value="1"/>
</dbReference>
<protein>
    <recommendedName>
        <fullName evidence="16">UDP-N-acetylenolpyruvoylglucosamine reductase</fullName>
        <ecNumber evidence="16">1.3.1.98</ecNumber>
    </recommendedName>
    <alternativeName>
        <fullName evidence="16">UDP-N-acetylmuramate dehydrogenase</fullName>
    </alternativeName>
</protein>
<dbReference type="EC" id="1.3.1.98" evidence="16"/>
<evidence type="ECO:0000313" key="19">
    <source>
        <dbReference type="Proteomes" id="UP000255367"/>
    </source>
</evidence>
<dbReference type="Gene3D" id="3.90.78.10">
    <property type="entry name" value="UDP-N-acetylenolpyruvoylglucosamine reductase, C-terminal domain"/>
    <property type="match status" value="1"/>
</dbReference>
<dbReference type="GO" id="GO:0051301">
    <property type="term" value="P:cell division"/>
    <property type="evidence" value="ECO:0007669"/>
    <property type="project" value="UniProtKB-KW"/>
</dbReference>
<keyword evidence="13 16" id="KW-0131">Cell cycle</keyword>
<reference evidence="18 19" key="1">
    <citation type="submission" date="2018-06" db="EMBL/GenBank/DDBJ databases">
        <authorList>
            <consortium name="Pathogen Informatics"/>
            <person name="Doyle S."/>
        </authorList>
    </citation>
    <scope>NUCLEOTIDE SEQUENCE [LARGE SCALE GENOMIC DNA]</scope>
    <source>
        <strain evidence="18 19">NCTC12020</strain>
    </source>
</reference>
<evidence type="ECO:0000256" key="10">
    <source>
        <dbReference type="ARBA" id="ARBA00022960"/>
    </source>
</evidence>
<dbReference type="UniPathway" id="UPA00219"/>
<dbReference type="Proteomes" id="UP000255367">
    <property type="component" value="Unassembled WGS sequence"/>
</dbReference>
<dbReference type="PANTHER" id="PTHR21071">
    <property type="entry name" value="UDP-N-ACETYLENOLPYRUVOYLGLUCOSAMINE REDUCTASE"/>
    <property type="match status" value="1"/>
</dbReference>
<dbReference type="Gene3D" id="3.30.465.10">
    <property type="match status" value="1"/>
</dbReference>
<evidence type="ECO:0000256" key="2">
    <source>
        <dbReference type="ARBA" id="ARBA00003921"/>
    </source>
</evidence>
<feature type="active site" description="Proton donor" evidence="16">
    <location>
        <position position="232"/>
    </location>
</feature>
<comment type="similarity">
    <text evidence="16">Belongs to the MurB family.</text>
</comment>
<dbReference type="PANTHER" id="PTHR21071:SF4">
    <property type="entry name" value="UDP-N-ACETYLENOLPYRUVOYLGLUCOSAMINE REDUCTASE"/>
    <property type="match status" value="1"/>
</dbReference>
<evidence type="ECO:0000256" key="15">
    <source>
        <dbReference type="ARBA" id="ARBA00048914"/>
    </source>
</evidence>
<dbReference type="HAMAP" id="MF_00037">
    <property type="entry name" value="MurB"/>
    <property type="match status" value="1"/>
</dbReference>
<evidence type="ECO:0000256" key="16">
    <source>
        <dbReference type="HAMAP-Rule" id="MF_00037"/>
    </source>
</evidence>
<evidence type="ECO:0000259" key="17">
    <source>
        <dbReference type="PROSITE" id="PS51387"/>
    </source>
</evidence>